<dbReference type="RefSeq" id="WP_190943764.1">
    <property type="nucleotide sequence ID" value="NZ_JACJSI010000084.1"/>
</dbReference>
<reference evidence="1 2" key="1">
    <citation type="journal article" date="2020" name="ISME J.">
        <title>Comparative genomics reveals insights into cyanobacterial evolution and habitat adaptation.</title>
        <authorList>
            <person name="Chen M.Y."/>
            <person name="Teng W.K."/>
            <person name="Zhao L."/>
            <person name="Hu C.X."/>
            <person name="Zhou Y.K."/>
            <person name="Han B.P."/>
            <person name="Song L.R."/>
            <person name="Shu W.S."/>
        </authorList>
    </citation>
    <scope>NUCLEOTIDE SEQUENCE [LARGE SCALE GENOMIC DNA]</scope>
    <source>
        <strain evidence="1 2">FACHB-838</strain>
    </source>
</reference>
<dbReference type="InterPro" id="IPR026374">
    <property type="entry name" value="Cyano_PEP"/>
</dbReference>
<name>A0ABR8DVF7_9NOSO</name>
<gene>
    <name evidence="1" type="ORF">H6G97_27850</name>
</gene>
<keyword evidence="2" id="KW-1185">Reference proteome</keyword>
<dbReference type="NCBIfam" id="TIGR04155">
    <property type="entry name" value="cyano_PEP"/>
    <property type="match status" value="1"/>
</dbReference>
<proteinExistence type="predicted"/>
<dbReference type="EMBL" id="JACJSI010000084">
    <property type="protein sequence ID" value="MBD2533179.1"/>
    <property type="molecule type" value="Genomic_DNA"/>
</dbReference>
<comment type="caution">
    <text evidence="1">The sequence shown here is derived from an EMBL/GenBank/DDBJ whole genome shotgun (WGS) entry which is preliminary data.</text>
</comment>
<dbReference type="InterPro" id="IPR013424">
    <property type="entry name" value="Ice-binding_C"/>
</dbReference>
<evidence type="ECO:0000313" key="2">
    <source>
        <dbReference type="Proteomes" id="UP000623440"/>
    </source>
</evidence>
<evidence type="ECO:0000313" key="1">
    <source>
        <dbReference type="EMBL" id="MBD2533179.1"/>
    </source>
</evidence>
<organism evidence="1 2">
    <name type="scientific">Nostoc flagelliforme FACHB-838</name>
    <dbReference type="NCBI Taxonomy" id="2692904"/>
    <lineage>
        <taxon>Bacteria</taxon>
        <taxon>Bacillati</taxon>
        <taxon>Cyanobacteriota</taxon>
        <taxon>Cyanophyceae</taxon>
        <taxon>Nostocales</taxon>
        <taxon>Nostocaceae</taxon>
        <taxon>Nostoc</taxon>
    </lineage>
</organism>
<dbReference type="Proteomes" id="UP000623440">
    <property type="component" value="Unassembled WGS sequence"/>
</dbReference>
<sequence>MTSTYQKLALAAVGATITVLGIGGVAQATVLTFDDLPPYSSFSDYYDQIPNGYGGFSWDNFSYLNGAFSEINGTTVTNLTNTGYSNGRVSGNYVAFNTGGDPALVSDSVFDFNSAYLTAAWNDGLSVTVEGLNKGKTLYDKTVVVDTTKPTLINFDYFGVDELRFTASGGVEPDYLKVQGGPGTQFTLDNFTFNETSVPEPSTVSGALTAIGIGVAFKRKLKRKSI</sequence>
<protein>
    <submittedName>
        <fullName evidence="1">PEP-CTERM sorting domain-containing protein</fullName>
    </submittedName>
</protein>
<dbReference type="NCBIfam" id="TIGR02595">
    <property type="entry name" value="PEP_CTERM"/>
    <property type="match status" value="1"/>
</dbReference>
<accession>A0ABR8DVF7</accession>